<dbReference type="PANTHER" id="PTHR31331:SF1">
    <property type="entry name" value="CYSTEINE RICH SECRETORY PROTEIN LCCL DOMAIN CONTAINING 2"/>
    <property type="match status" value="1"/>
</dbReference>
<protein>
    <recommendedName>
        <fullName evidence="2">LCCL domain-containing protein</fullName>
    </recommendedName>
</protein>
<dbReference type="SMART" id="SM00603">
    <property type="entry name" value="LCCL"/>
    <property type="match status" value="1"/>
</dbReference>
<feature type="transmembrane region" description="Helical" evidence="1">
    <location>
        <begin position="371"/>
        <end position="390"/>
    </location>
</feature>
<evidence type="ECO:0000259" key="2">
    <source>
        <dbReference type="PROSITE" id="PS50820"/>
    </source>
</evidence>
<gene>
    <name evidence="3" type="ORF">ASTO00021_LOCUS10139</name>
</gene>
<evidence type="ECO:0000313" key="3">
    <source>
        <dbReference type="EMBL" id="CAE0439984.1"/>
    </source>
</evidence>
<keyword evidence="1" id="KW-0812">Transmembrane</keyword>
<dbReference type="InterPro" id="IPR004043">
    <property type="entry name" value="LCCL"/>
</dbReference>
<evidence type="ECO:0000256" key="1">
    <source>
        <dbReference type="SAM" id="Phobius"/>
    </source>
</evidence>
<dbReference type="Gene3D" id="2.170.130.20">
    <property type="entry name" value="LCCL-like domain"/>
    <property type="match status" value="1"/>
</dbReference>
<organism evidence="3">
    <name type="scientific">Aplanochytrium stocchinoi</name>
    <dbReference type="NCBI Taxonomy" id="215587"/>
    <lineage>
        <taxon>Eukaryota</taxon>
        <taxon>Sar</taxon>
        <taxon>Stramenopiles</taxon>
        <taxon>Bigyra</taxon>
        <taxon>Labyrinthulomycetes</taxon>
        <taxon>Thraustochytrida</taxon>
        <taxon>Thraustochytriidae</taxon>
        <taxon>Aplanochytrium</taxon>
    </lineage>
</organism>
<keyword evidence="1" id="KW-0472">Membrane</keyword>
<sequence>MAVFQVEGKTADRSLQKRTIARLRWMLKPEELPKLTEAFYGTKRLIAIRKLFLTLFPTRITGTIRTTVFFAFFFATFLYIAYLDYVQYINSEAVEFLSCGDKKWNTDNCGLNGVNCQPFESDEWHRARCPKRCYREGIGIIGNSPYPGTNRICASAMHQGLIDYRQGGCFRYRFSGEQTNFTSGGKRNNIESLNGSWFPKSFELSSLEREVAGETCNSIGAWIGVYPLVILLLFVVFFAFEENHLKSFNFLFIVVCGWLSLATRGFSDEYWEFLAGFSDNLNGFVERDDEKSFFFRLNRFTVPVLFTLLPICYLLYLYAGRPTTFPDPVSFPVDCFLFYVLPFWAGVQLNFYAALGLNTILNDDFELKPSIIVAIILFVPLSTFQCLAYYRSGDLKLGIIKFLLLSLVIVVIGVSCSAFVSIHIHHWFVGLWGFIYFQGQPNTRYSIILQATMVSVMFRHKGTFLNVFQIL</sequence>
<keyword evidence="1" id="KW-1133">Transmembrane helix</keyword>
<feature type="transmembrane region" description="Helical" evidence="1">
    <location>
        <begin position="62"/>
        <end position="82"/>
    </location>
</feature>
<feature type="transmembrane region" description="Helical" evidence="1">
    <location>
        <begin position="247"/>
        <end position="266"/>
    </location>
</feature>
<name>A0A7S3LS80_9STRA</name>
<dbReference type="InterPro" id="IPR036609">
    <property type="entry name" value="LCCL_sf"/>
</dbReference>
<accession>A0A7S3LS80</accession>
<feature type="transmembrane region" description="Helical" evidence="1">
    <location>
        <begin position="331"/>
        <end position="351"/>
    </location>
</feature>
<reference evidence="3" key="1">
    <citation type="submission" date="2021-01" db="EMBL/GenBank/DDBJ databases">
        <authorList>
            <person name="Corre E."/>
            <person name="Pelletier E."/>
            <person name="Niang G."/>
            <person name="Scheremetjew M."/>
            <person name="Finn R."/>
            <person name="Kale V."/>
            <person name="Holt S."/>
            <person name="Cochrane G."/>
            <person name="Meng A."/>
            <person name="Brown T."/>
            <person name="Cohen L."/>
        </authorList>
    </citation>
    <scope>NUCLEOTIDE SEQUENCE</scope>
    <source>
        <strain evidence="3">GSBS06</strain>
    </source>
</reference>
<proteinExistence type="predicted"/>
<feature type="transmembrane region" description="Helical" evidence="1">
    <location>
        <begin position="402"/>
        <end position="424"/>
    </location>
</feature>
<dbReference type="SUPFAM" id="SSF69848">
    <property type="entry name" value="LCCL domain"/>
    <property type="match status" value="1"/>
</dbReference>
<feature type="domain" description="LCCL" evidence="2">
    <location>
        <begin position="93"/>
        <end position="202"/>
    </location>
</feature>
<dbReference type="AlphaFoldDB" id="A0A7S3LS80"/>
<dbReference type="EMBL" id="HBIN01013423">
    <property type="protein sequence ID" value="CAE0439984.1"/>
    <property type="molecule type" value="Transcribed_RNA"/>
</dbReference>
<feature type="transmembrane region" description="Helical" evidence="1">
    <location>
        <begin position="300"/>
        <end position="319"/>
    </location>
</feature>
<dbReference type="PROSITE" id="PS50820">
    <property type="entry name" value="LCCL"/>
    <property type="match status" value="1"/>
</dbReference>
<feature type="transmembrane region" description="Helical" evidence="1">
    <location>
        <begin position="219"/>
        <end position="240"/>
    </location>
</feature>
<dbReference type="PANTHER" id="PTHR31331">
    <property type="entry name" value="LCCL DOMAIN PROTEIN (AFU_ORTHOLOGUE AFUA_5G08630)"/>
    <property type="match status" value="1"/>
</dbReference>
<dbReference type="InterPro" id="IPR051957">
    <property type="entry name" value="CRISP-LCCL_domain"/>
</dbReference>
<dbReference type="Pfam" id="PF03815">
    <property type="entry name" value="LCCL"/>
    <property type="match status" value="1"/>
</dbReference>